<gene>
    <name evidence="1" type="ORF">RCL2_003023100</name>
</gene>
<dbReference type="AlphaFoldDB" id="A0A8H3R5B0"/>
<sequence>MKAKFVASYSTRKNLLAKTESLYFKTRLSIRNLPLTTDENKLRILGKIERLGNNKNGRVKKDKTKRKIG</sequence>
<protein>
    <submittedName>
        <fullName evidence="1">Uncharacterized protein</fullName>
    </submittedName>
</protein>
<comment type="caution">
    <text evidence="1">The sequence shown here is derived from an EMBL/GenBank/DDBJ whole genome shotgun (WGS) entry which is preliminary data.</text>
</comment>
<organism evidence="1 2">
    <name type="scientific">Rhizophagus clarus</name>
    <dbReference type="NCBI Taxonomy" id="94130"/>
    <lineage>
        <taxon>Eukaryota</taxon>
        <taxon>Fungi</taxon>
        <taxon>Fungi incertae sedis</taxon>
        <taxon>Mucoromycota</taxon>
        <taxon>Glomeromycotina</taxon>
        <taxon>Glomeromycetes</taxon>
        <taxon>Glomerales</taxon>
        <taxon>Glomeraceae</taxon>
        <taxon>Rhizophagus</taxon>
    </lineage>
</organism>
<accession>A0A8H3R5B0</accession>
<evidence type="ECO:0000313" key="2">
    <source>
        <dbReference type="Proteomes" id="UP000615446"/>
    </source>
</evidence>
<reference evidence="1" key="1">
    <citation type="submission" date="2019-10" db="EMBL/GenBank/DDBJ databases">
        <title>Conservation and host-specific expression of non-tandemly repeated heterogenous ribosome RNA gene in arbuscular mycorrhizal fungi.</title>
        <authorList>
            <person name="Maeda T."/>
            <person name="Kobayashi Y."/>
            <person name="Nakagawa T."/>
            <person name="Ezawa T."/>
            <person name="Yamaguchi K."/>
            <person name="Bino T."/>
            <person name="Nishimoto Y."/>
            <person name="Shigenobu S."/>
            <person name="Kawaguchi M."/>
        </authorList>
    </citation>
    <scope>NUCLEOTIDE SEQUENCE</scope>
    <source>
        <strain evidence="1">HR1</strain>
    </source>
</reference>
<dbReference type="EMBL" id="BLAL01000334">
    <property type="protein sequence ID" value="GET03927.1"/>
    <property type="molecule type" value="Genomic_DNA"/>
</dbReference>
<proteinExistence type="predicted"/>
<name>A0A8H3R5B0_9GLOM</name>
<evidence type="ECO:0000313" key="1">
    <source>
        <dbReference type="EMBL" id="GET03927.1"/>
    </source>
</evidence>
<dbReference type="Proteomes" id="UP000615446">
    <property type="component" value="Unassembled WGS sequence"/>
</dbReference>